<reference evidence="4" key="1">
    <citation type="submission" date="2008-12" db="EMBL/GenBank/DDBJ databases">
        <title>Annotation of Streptomyces ghanaensis ATCC 14672.</title>
        <authorList>
            <consortium name="The Broad Institute Genome Sequencing Platform"/>
            <consortium name="Broad Institute Microbial Sequencing Center"/>
            <person name="Fischbach M."/>
            <person name="Ward D."/>
            <person name="Young S."/>
            <person name="Kodira C.D."/>
            <person name="Zeng Q."/>
            <person name="Koehrsen M."/>
            <person name="Godfrey P."/>
            <person name="Alvarado L."/>
            <person name="Berlin A.M."/>
            <person name="Borenstein D."/>
            <person name="Chen Z."/>
            <person name="Engels R."/>
            <person name="Freedman E."/>
            <person name="Gellesch M."/>
            <person name="Goldberg J."/>
            <person name="Griggs A."/>
            <person name="Gujja S."/>
            <person name="Heiman D.I."/>
            <person name="Hepburn T.A."/>
            <person name="Howarth C."/>
            <person name="Jen D."/>
            <person name="Larson L."/>
            <person name="Lewis B."/>
            <person name="Mehta T."/>
            <person name="Park D."/>
            <person name="Pearson M."/>
            <person name="Roberts A."/>
            <person name="Saif S."/>
            <person name="Shea T.D."/>
            <person name="Shenoy N."/>
            <person name="Sisk P."/>
            <person name="Stolte C."/>
            <person name="Sykes S.N."/>
            <person name="Walk T."/>
            <person name="White J."/>
            <person name="Yandava C."/>
            <person name="Straight P."/>
            <person name="Clardy J."/>
            <person name="Hung D."/>
            <person name="Kolter R."/>
            <person name="Mekalanos J."/>
            <person name="Walker S."/>
            <person name="Walsh C.T."/>
            <person name="Wieland B.L.C."/>
            <person name="Ilzarbe M."/>
            <person name="Galagan J."/>
            <person name="Nusbaum C."/>
            <person name="Birren B."/>
        </authorList>
    </citation>
    <scope>NUCLEOTIDE SEQUENCE [LARGE SCALE GENOMIC DNA]</scope>
    <source>
        <strain evidence="4">ATCC 14672 / DSM 40746 / JCM 4963 / KCTC 9882 / NRRL B-12104 / FH 1290</strain>
    </source>
</reference>
<accession>D5ZQC1</accession>
<feature type="compositionally biased region" description="Low complexity" evidence="1">
    <location>
        <begin position="44"/>
        <end position="61"/>
    </location>
</feature>
<evidence type="ECO:0000256" key="2">
    <source>
        <dbReference type="SAM" id="SignalP"/>
    </source>
</evidence>
<dbReference type="AlphaFoldDB" id="D5ZQC1"/>
<dbReference type="eggNOG" id="ENOG502ZR3B">
    <property type="taxonomic scope" value="Bacteria"/>
</dbReference>
<keyword evidence="2" id="KW-0732">Signal</keyword>
<evidence type="ECO:0008006" key="5">
    <source>
        <dbReference type="Google" id="ProtNLM"/>
    </source>
</evidence>
<organism evidence="3 4">
    <name type="scientific">Streptomyces viridosporus (strain ATCC 14672 / DSM 40746 / JCM 4963 / KCTC 9882 / NRRL B-12104 / FH 1290)</name>
    <name type="common">Streptomyces ghanaensis</name>
    <dbReference type="NCBI Taxonomy" id="566461"/>
    <lineage>
        <taxon>Bacteria</taxon>
        <taxon>Bacillati</taxon>
        <taxon>Actinomycetota</taxon>
        <taxon>Actinomycetes</taxon>
        <taxon>Kitasatosporales</taxon>
        <taxon>Streptomycetaceae</taxon>
        <taxon>Streptomyces</taxon>
    </lineage>
</organism>
<sequence length="200" mass="21541">MTRTQPRSSQPAVVRLRNWAAASVALSAVLTLSACSSDSDGKAPAETSSAPAPSPTVSVDPAEAAKKEVIATYRGYWQEMEKLYADRDGTGAHLKQYAASAALKNATADAERAHDHGRVYIGGVSIINPAVTEYDAKGKIPNATVSSCLDISKWQPVDADTKTPVTLPSNRLTKYLITSTLEKWPEGWRVIRDEPQDEPC</sequence>
<evidence type="ECO:0000313" key="3">
    <source>
        <dbReference type="EMBL" id="EFE72363.2"/>
    </source>
</evidence>
<dbReference type="PROSITE" id="PS51257">
    <property type="entry name" value="PROKAR_LIPOPROTEIN"/>
    <property type="match status" value="1"/>
</dbReference>
<feature type="chain" id="PRO_5038703680" description="Secreted protein/lipoprotein" evidence="2">
    <location>
        <begin position="37"/>
        <end position="200"/>
    </location>
</feature>
<dbReference type="EMBL" id="DS999641">
    <property type="protein sequence ID" value="EFE72363.2"/>
    <property type="molecule type" value="Genomic_DNA"/>
</dbReference>
<evidence type="ECO:0000256" key="1">
    <source>
        <dbReference type="SAM" id="MobiDB-lite"/>
    </source>
</evidence>
<protein>
    <recommendedName>
        <fullName evidence="5">Secreted protein/lipoprotein</fullName>
    </recommendedName>
</protein>
<evidence type="ECO:0000313" key="4">
    <source>
        <dbReference type="Proteomes" id="UP000003824"/>
    </source>
</evidence>
<proteinExistence type="predicted"/>
<name>D5ZQC1_STRV1</name>
<gene>
    <name evidence="3" type="ORF">SSFG_07598</name>
</gene>
<dbReference type="Proteomes" id="UP000003824">
    <property type="component" value="Unassembled WGS sequence"/>
</dbReference>
<feature type="region of interest" description="Disordered" evidence="1">
    <location>
        <begin position="35"/>
        <end position="61"/>
    </location>
</feature>
<feature type="signal peptide" evidence="2">
    <location>
        <begin position="1"/>
        <end position="36"/>
    </location>
</feature>